<reference evidence="1" key="1">
    <citation type="submission" date="2019-10" db="EMBL/GenBank/DDBJ databases">
        <authorList>
            <person name="Paulsen S."/>
        </authorList>
    </citation>
    <scope>NUCLEOTIDE SEQUENCE</scope>
    <source>
        <strain evidence="1">LMG 19692</strain>
    </source>
</reference>
<proteinExistence type="predicted"/>
<dbReference type="EMBL" id="CP137579">
    <property type="protein sequence ID" value="WOX31374.1"/>
    <property type="molecule type" value="Genomic_DNA"/>
</dbReference>
<accession>A0A8I2H4V9</accession>
<keyword evidence="4" id="KW-1185">Reference proteome</keyword>
<name>A0A8I2H4V9_9GAMM</name>
<evidence type="ECO:0000313" key="4">
    <source>
        <dbReference type="Proteomes" id="UP001304419"/>
    </source>
</evidence>
<sequence length="65" mass="7628">MAKANRTTISIPIEKKLELERKAIEVSYKTGKSVTWTDIVHYMIDNYQSMAKQDLIEEEEERVPK</sequence>
<evidence type="ECO:0000313" key="3">
    <source>
        <dbReference type="Proteomes" id="UP000646877"/>
    </source>
</evidence>
<gene>
    <name evidence="1" type="ORF">F9Y85_17845</name>
    <name evidence="2" type="ORF">R5H13_20765</name>
</gene>
<dbReference type="RefSeq" id="WP_193522285.1">
    <property type="nucleotide sequence ID" value="NZ_CBCSDF010000001.1"/>
</dbReference>
<evidence type="ECO:0000313" key="1">
    <source>
        <dbReference type="EMBL" id="NLR23141.1"/>
    </source>
</evidence>
<protein>
    <submittedName>
        <fullName evidence="1">Uncharacterized protein</fullName>
    </submittedName>
</protein>
<dbReference type="AlphaFoldDB" id="A0A8I2H4V9"/>
<dbReference type="Proteomes" id="UP001304419">
    <property type="component" value="Chromosome 2"/>
</dbReference>
<dbReference type="Proteomes" id="UP000646877">
    <property type="component" value="Unassembled WGS sequence"/>
</dbReference>
<dbReference type="EMBL" id="WEIA01000012">
    <property type="protein sequence ID" value="NLR23141.1"/>
    <property type="molecule type" value="Genomic_DNA"/>
</dbReference>
<reference evidence="2 4" key="2">
    <citation type="submission" date="2023-10" db="EMBL/GenBank/DDBJ databases">
        <title>To unveil natural product biosynthetic capacity in Pseudoalteromonas.</title>
        <authorList>
            <person name="Wang J."/>
        </authorList>
    </citation>
    <scope>NUCLEOTIDE SEQUENCE [LARGE SCALE GENOMIC DNA]</scope>
    <source>
        <strain evidence="2 4">DSM 15914</strain>
    </source>
</reference>
<organism evidence="1 3">
    <name type="scientific">Pseudoalteromonas maricaloris</name>
    <dbReference type="NCBI Taxonomy" id="184924"/>
    <lineage>
        <taxon>Bacteria</taxon>
        <taxon>Pseudomonadati</taxon>
        <taxon>Pseudomonadota</taxon>
        <taxon>Gammaproteobacteria</taxon>
        <taxon>Alteromonadales</taxon>
        <taxon>Pseudoalteromonadaceae</taxon>
        <taxon>Pseudoalteromonas</taxon>
    </lineage>
</organism>
<evidence type="ECO:0000313" key="2">
    <source>
        <dbReference type="EMBL" id="WOX31374.1"/>
    </source>
</evidence>